<organism evidence="3 4">
    <name type="scientific">Sclerotinia trifoliorum</name>
    <dbReference type="NCBI Taxonomy" id="28548"/>
    <lineage>
        <taxon>Eukaryota</taxon>
        <taxon>Fungi</taxon>
        <taxon>Dikarya</taxon>
        <taxon>Ascomycota</taxon>
        <taxon>Pezizomycotina</taxon>
        <taxon>Leotiomycetes</taxon>
        <taxon>Helotiales</taxon>
        <taxon>Sclerotiniaceae</taxon>
        <taxon>Sclerotinia</taxon>
    </lineage>
</organism>
<reference evidence="3" key="1">
    <citation type="submission" date="2020-10" db="EMBL/GenBank/DDBJ databases">
        <authorList>
            <person name="Kusch S."/>
        </authorList>
    </citation>
    <scope>NUCLEOTIDE SEQUENCE</scope>
    <source>
        <strain evidence="3">SwB9</strain>
    </source>
</reference>
<evidence type="ECO:0000256" key="1">
    <source>
        <dbReference type="SAM" id="MobiDB-lite"/>
    </source>
</evidence>
<proteinExistence type="predicted"/>
<dbReference type="Proteomes" id="UP000624404">
    <property type="component" value="Unassembled WGS sequence"/>
</dbReference>
<dbReference type="EMBL" id="CAJHIA010000012">
    <property type="protein sequence ID" value="CAD6444464.1"/>
    <property type="molecule type" value="Genomic_DNA"/>
</dbReference>
<comment type="caution">
    <text evidence="3">The sequence shown here is derived from an EMBL/GenBank/DDBJ whole genome shotgun (WGS) entry which is preliminary data.</text>
</comment>
<dbReference type="Pfam" id="PF06985">
    <property type="entry name" value="HET"/>
    <property type="match status" value="1"/>
</dbReference>
<dbReference type="InterPro" id="IPR010730">
    <property type="entry name" value="HET"/>
</dbReference>
<dbReference type="PANTHER" id="PTHR33112">
    <property type="entry name" value="DOMAIN PROTEIN, PUTATIVE-RELATED"/>
    <property type="match status" value="1"/>
</dbReference>
<gene>
    <name evidence="3" type="ORF">SCLTRI_LOCUS4256</name>
</gene>
<evidence type="ECO:0000313" key="3">
    <source>
        <dbReference type="EMBL" id="CAD6444464.1"/>
    </source>
</evidence>
<dbReference type="AlphaFoldDB" id="A0A8H2VTJ4"/>
<evidence type="ECO:0000259" key="2">
    <source>
        <dbReference type="Pfam" id="PF06985"/>
    </source>
</evidence>
<keyword evidence="4" id="KW-1185">Reference proteome</keyword>
<sequence length="614" mass="70923">MGLAMNDRIPGLSPHRRCHDRTKPFPGLENSRPSFHRKDHDRAEPFPGLENTRSLLFECYESSHEYKISKEYIELKLIDCITRHIVNEPSSTEYAALSYVWGGTEAAFPEDGPDGPRLASRVCLVIEDAMKAALYLGFQYLWVDQYCVEQIDTELQARQIQQMHLVYNSAQVTLVAAVGGDANSELASSKIVPCSFTDKISTEDACTQRWSGPEEYHDCINDSVWNTRGWTYQESYISRRVIVFHKYGIYFECSCSEKVNLHGTVFGLEILRTRRWETARQETGVMKNGPKARYEAKYSTEDVMSWLTHLIAGYSQRTLKYNNDTLKALSAVLKDFDGEQSLPFHYKGHFNRRDNQERNFDSPWRIAIVKGIPFYERALGPRRSYIVPSPSSEWPADRLNTTGLCWHYDRRALGDNASSRKPDFPSWSWAGWTGPIKWRIPKLCSLYRSQEMRKGTLFHLKDIGFIENLENSQELDFHRANQAQQPLLCFSSIAFPPEAFSAIDPVKQADHKICLYEYIIKPYEKGYLYYSEGSSALVVGLQQGTHKLVPLTVHFNFERELIEFQAWILRKCEAGKSCYERVGSGYYVIDRWTKLGRYLEDLVEDAELERFNIC</sequence>
<accession>A0A8H2VTJ4</accession>
<evidence type="ECO:0000313" key="4">
    <source>
        <dbReference type="Proteomes" id="UP000624404"/>
    </source>
</evidence>
<protein>
    <submittedName>
        <fullName evidence="3">20be9fde-9019-4930-bc45-effe8c947e0d</fullName>
    </submittedName>
</protein>
<feature type="domain" description="Heterokaryon incompatibility" evidence="2">
    <location>
        <begin position="94"/>
        <end position="234"/>
    </location>
</feature>
<feature type="region of interest" description="Disordered" evidence="1">
    <location>
        <begin position="1"/>
        <end position="46"/>
    </location>
</feature>
<dbReference type="OrthoDB" id="3554642at2759"/>
<name>A0A8H2VTJ4_9HELO</name>
<dbReference type="PANTHER" id="PTHR33112:SF1">
    <property type="entry name" value="HETEROKARYON INCOMPATIBILITY DOMAIN-CONTAINING PROTEIN"/>
    <property type="match status" value="1"/>
</dbReference>